<gene>
    <name evidence="2" type="ORF">BRCON_0219</name>
</gene>
<accession>A0A2Z4Y252</accession>
<feature type="transmembrane region" description="Helical" evidence="1">
    <location>
        <begin position="69"/>
        <end position="91"/>
    </location>
</feature>
<feature type="transmembrane region" description="Helical" evidence="1">
    <location>
        <begin position="124"/>
        <end position="141"/>
    </location>
</feature>
<feature type="transmembrane region" description="Helical" evidence="1">
    <location>
        <begin position="436"/>
        <end position="455"/>
    </location>
</feature>
<evidence type="ECO:0000256" key="1">
    <source>
        <dbReference type="SAM" id="Phobius"/>
    </source>
</evidence>
<feature type="transmembrane region" description="Helical" evidence="1">
    <location>
        <begin position="324"/>
        <end position="345"/>
    </location>
</feature>
<feature type="transmembrane region" description="Helical" evidence="1">
    <location>
        <begin position="896"/>
        <end position="917"/>
    </location>
</feature>
<dbReference type="KEGG" id="schv:BRCON_0219"/>
<keyword evidence="1" id="KW-0812">Transmembrane</keyword>
<dbReference type="AlphaFoldDB" id="A0A2Z4Y252"/>
<reference evidence="2 3" key="1">
    <citation type="submission" date="2018-05" db="EMBL/GenBank/DDBJ databases">
        <title>A metagenomic window into the 2 km-deep terrestrial subsurface aquifer revealed taxonomically and functionally diverse microbial community comprising novel uncultured bacterial lineages.</title>
        <authorList>
            <person name="Kadnikov V.V."/>
            <person name="Mardanov A.V."/>
            <person name="Beletsky A.V."/>
            <person name="Banks D."/>
            <person name="Pimenov N.V."/>
            <person name="Frank Y.A."/>
            <person name="Karnachuk O.V."/>
            <person name="Ravin N.V."/>
        </authorList>
    </citation>
    <scope>NUCLEOTIDE SEQUENCE [LARGE SCALE GENOMIC DNA]</scope>
    <source>
        <strain evidence="2">BY</strain>
    </source>
</reference>
<feature type="transmembrane region" description="Helical" evidence="1">
    <location>
        <begin position="97"/>
        <end position="115"/>
    </location>
</feature>
<dbReference type="Proteomes" id="UP000262583">
    <property type="component" value="Chromosome"/>
</dbReference>
<feature type="transmembrane region" description="Helical" evidence="1">
    <location>
        <begin position="396"/>
        <end position="416"/>
    </location>
</feature>
<evidence type="ECO:0000313" key="2">
    <source>
        <dbReference type="EMBL" id="AXA34996.1"/>
    </source>
</evidence>
<keyword evidence="1" id="KW-0472">Membrane</keyword>
<proteinExistence type="predicted"/>
<feature type="transmembrane region" description="Helical" evidence="1">
    <location>
        <begin position="227"/>
        <end position="247"/>
    </location>
</feature>
<feature type="transmembrane region" description="Helical" evidence="1">
    <location>
        <begin position="172"/>
        <end position="188"/>
    </location>
</feature>
<dbReference type="EMBL" id="CP030759">
    <property type="protein sequence ID" value="AXA34996.1"/>
    <property type="molecule type" value="Genomic_DNA"/>
</dbReference>
<feature type="transmembrane region" description="Helical" evidence="1">
    <location>
        <begin position="194"/>
        <end position="215"/>
    </location>
</feature>
<sequence>MKNSGNGRVLWWKDAAALTLIVAAVALFDGPTLLGRISLDSDNVFFYIPFYSLAREGALLLWDPYSVCGLPLLGNLQYALLYPLRLAFVWFDALRVYGPFCFAHWVIGGIGAYVLGRTMGVRRFAALLGAISFACGGFIQGRVSNPSLFFTAVWFPLVVAAAIRASTIASPRSSSFLAFSFFLLAAGGSPHNTFFAVVAVGLAFVFALVGKPLRVQPTATPPTRTRVLGSGVFALCLSVAMFAPVWWHAIELLPRTIRRQASFADVTEGGLQWTELPRLWVGGLGTPEFADKTSFQGLLALTFVLIAGWQVVSAKPTEKRRFSAHPLVIYAVTLCVLGILTALGARGGIYHLIYAIPGFRFLIGPARALILFNTGWCMLLMLAAHRVLPSLKLPKLLVMLCALIAVVFLANAWLEYSFRGIVFAFSHVGTISHVDYLRIIVPFWLGVVGLALWVASRPRLPWHWRAALLLAVHVANLWHFHQRQYLRFEDTNYFAPSPTVERLRALPKIGESRILCYDPLRLHVVDMNDSRARDFLMSKLSDYYRLREVQGYDPLILRDYVEFLTLCGGRSPIDDPFRTVHVADPLSLLPDATGARYLVGNPYVRLLTRDPYQREVSLPPQRATAIHFVSVCTNSQAMPEGAVVGNFIIQGRDGDTTRVPVRLGRETADIVATDPTTRCAHRHPPTAQRWLAYRLPYNRKIWNANYVGSIPLEGAPEIVRIGWVPRTGTLADFVVLAYGIETPPQSGDRLVNLTPTEAVAPIYENLRAVPLAYLVHETTLAETLRDTVAVLREHRDSLTSLAVVHDPAHVLAASWKEDPTDRVEILAHRGGDVQLRVTVWRPPAVLVLTESHYPGWRVWVNGRERPLLRVNGVFQGVRLDEAGTNLVRFAYLPRSLFWTFLTASLGFLGGVIALMVSPRRQLSKEPRNGDARSTLSAGNA</sequence>
<evidence type="ECO:0008006" key="4">
    <source>
        <dbReference type="Google" id="ProtNLM"/>
    </source>
</evidence>
<feature type="transmembrane region" description="Helical" evidence="1">
    <location>
        <begin position="365"/>
        <end position="384"/>
    </location>
</feature>
<keyword evidence="1" id="KW-1133">Transmembrane helix</keyword>
<feature type="transmembrane region" description="Helical" evidence="1">
    <location>
        <begin position="462"/>
        <end position="480"/>
    </location>
</feature>
<evidence type="ECO:0000313" key="3">
    <source>
        <dbReference type="Proteomes" id="UP000262583"/>
    </source>
</evidence>
<feature type="transmembrane region" description="Helical" evidence="1">
    <location>
        <begin position="147"/>
        <end position="165"/>
    </location>
</feature>
<organism evidence="2 3">
    <name type="scientific">Sumerlaea chitinivorans</name>
    <dbReference type="NCBI Taxonomy" id="2250252"/>
    <lineage>
        <taxon>Bacteria</taxon>
        <taxon>Candidatus Sumerlaeota</taxon>
        <taxon>Candidatus Sumerlaeia</taxon>
        <taxon>Candidatus Sumerlaeales</taxon>
        <taxon>Candidatus Sumerlaeaceae</taxon>
        <taxon>Candidatus Sumerlaea</taxon>
    </lineage>
</organism>
<name>A0A2Z4Y252_SUMC1</name>
<protein>
    <recommendedName>
        <fullName evidence="4">Membrane protein 6-pyruvoyl-tetrahydropterin synthase-related domain-containing protein</fullName>
    </recommendedName>
</protein>
<feature type="transmembrane region" description="Helical" evidence="1">
    <location>
        <begin position="294"/>
        <end position="312"/>
    </location>
</feature>